<keyword evidence="2" id="KW-0560">Oxidoreductase</keyword>
<protein>
    <submittedName>
        <fullName evidence="4">Flavodoxin family protein</fullName>
    </submittedName>
</protein>
<gene>
    <name evidence="4" type="ORF">EER27_04805</name>
</gene>
<dbReference type="EMBL" id="RIBS01000002">
    <property type="protein sequence ID" value="RNF85104.1"/>
    <property type="molecule type" value="Genomic_DNA"/>
</dbReference>
<dbReference type="Pfam" id="PF02525">
    <property type="entry name" value="Flavodoxin_2"/>
    <property type="match status" value="1"/>
</dbReference>
<sequence>MKKKVLIVFAHPEPASLNRQLVDVAVQTLQQQGHEVMISDVYGMGWKAVFDEHDFPTRADPDRLYFVQESGHSYSSGRQVADIEAEQQKVLAADAVILQFPLWWYSMPAILKGWVDRVWAYGLAYGYQGAGNRYRYGDGAFKGKRALLSVTVGGPAVDFSPRGINGPLEQLLFPITHGTLFFPGMDVLPTHAIYGTARITAETVAAAKAAWRVRLEHLFEDAPIPFRPQNAGDYPDTHVLASHVAVGQSGLLAHVSHVEMARVPAGADA</sequence>
<dbReference type="Proteomes" id="UP000267049">
    <property type="component" value="Unassembled WGS sequence"/>
</dbReference>
<keyword evidence="5" id="KW-1185">Reference proteome</keyword>
<name>A0A3M8T0Q6_9GAMM</name>
<dbReference type="AlphaFoldDB" id="A0A3M8T0Q6"/>
<comment type="caution">
    <text evidence="4">The sequence shown here is derived from an EMBL/GenBank/DDBJ whole genome shotgun (WGS) entry which is preliminary data.</text>
</comment>
<evidence type="ECO:0000313" key="5">
    <source>
        <dbReference type="Proteomes" id="UP000267049"/>
    </source>
</evidence>
<dbReference type="SUPFAM" id="SSF52218">
    <property type="entry name" value="Flavoproteins"/>
    <property type="match status" value="1"/>
</dbReference>
<accession>A0A3M8T0Q6</accession>
<dbReference type="GO" id="GO:0005829">
    <property type="term" value="C:cytosol"/>
    <property type="evidence" value="ECO:0007669"/>
    <property type="project" value="TreeGrafter"/>
</dbReference>
<dbReference type="PANTHER" id="PTHR10204:SF34">
    <property type="entry name" value="NAD(P)H DEHYDROGENASE [QUINONE] 1 ISOFORM 1"/>
    <property type="match status" value="1"/>
</dbReference>
<dbReference type="Gene3D" id="3.40.50.360">
    <property type="match status" value="1"/>
</dbReference>
<dbReference type="InterPro" id="IPR029039">
    <property type="entry name" value="Flavoprotein-like_sf"/>
</dbReference>
<feature type="domain" description="Flavodoxin-like fold" evidence="3">
    <location>
        <begin position="3"/>
        <end position="214"/>
    </location>
</feature>
<evidence type="ECO:0000256" key="1">
    <source>
        <dbReference type="ARBA" id="ARBA00006252"/>
    </source>
</evidence>
<dbReference type="GO" id="GO:0003955">
    <property type="term" value="F:NAD(P)H dehydrogenase (quinone) activity"/>
    <property type="evidence" value="ECO:0007669"/>
    <property type="project" value="TreeGrafter"/>
</dbReference>
<dbReference type="PANTHER" id="PTHR10204">
    <property type="entry name" value="NAD P H OXIDOREDUCTASE-RELATED"/>
    <property type="match status" value="1"/>
</dbReference>
<evidence type="ECO:0000259" key="3">
    <source>
        <dbReference type="Pfam" id="PF02525"/>
    </source>
</evidence>
<dbReference type="InterPro" id="IPR003680">
    <property type="entry name" value="Flavodoxin_fold"/>
</dbReference>
<evidence type="ECO:0000256" key="2">
    <source>
        <dbReference type="ARBA" id="ARBA00023002"/>
    </source>
</evidence>
<dbReference type="InterPro" id="IPR051545">
    <property type="entry name" value="NAD(P)H_dehydrogenase_qn"/>
</dbReference>
<evidence type="ECO:0000313" key="4">
    <source>
        <dbReference type="EMBL" id="RNF85104.1"/>
    </source>
</evidence>
<proteinExistence type="inferred from homology"/>
<reference evidence="4 5" key="1">
    <citation type="submission" date="2018-11" db="EMBL/GenBank/DDBJ databases">
        <title>Lysobacter cryohumiis sp. nov., isolated from soil in the Tianshan Mountains, Xinjiang, China.</title>
        <authorList>
            <person name="Luo Y."/>
            <person name="Sheng H."/>
        </authorList>
    </citation>
    <scope>NUCLEOTIDE SEQUENCE [LARGE SCALE GENOMIC DNA]</scope>
    <source>
        <strain evidence="4 5">ZS60</strain>
    </source>
</reference>
<dbReference type="OrthoDB" id="9798454at2"/>
<comment type="similarity">
    <text evidence="1">Belongs to the NAD(P)H dehydrogenase (quinone) family.</text>
</comment>
<dbReference type="RefSeq" id="WP_123086890.1">
    <property type="nucleotide sequence ID" value="NZ_RIBS01000002.1"/>
</dbReference>
<organism evidence="4 5">
    <name type="scientific">Montanilutibacter psychrotolerans</name>
    <dbReference type="NCBI Taxonomy" id="1327343"/>
    <lineage>
        <taxon>Bacteria</taxon>
        <taxon>Pseudomonadati</taxon>
        <taxon>Pseudomonadota</taxon>
        <taxon>Gammaproteobacteria</taxon>
        <taxon>Lysobacterales</taxon>
        <taxon>Lysobacteraceae</taxon>
        <taxon>Montanilutibacter</taxon>
    </lineage>
</organism>